<dbReference type="Gene3D" id="3.40.30.10">
    <property type="entry name" value="Glutaredoxin"/>
    <property type="match status" value="1"/>
</dbReference>
<dbReference type="SUPFAM" id="SSF52833">
    <property type="entry name" value="Thioredoxin-like"/>
    <property type="match status" value="1"/>
</dbReference>
<feature type="domain" description="Thioredoxin" evidence="10">
    <location>
        <begin position="21"/>
        <end position="163"/>
    </location>
</feature>
<evidence type="ECO:0000259" key="10">
    <source>
        <dbReference type="PROSITE" id="PS51352"/>
    </source>
</evidence>
<evidence type="ECO:0000256" key="8">
    <source>
        <dbReference type="ARBA" id="ARBA00038489"/>
    </source>
</evidence>
<protein>
    <recommendedName>
        <fullName evidence="1">thioredoxin-dependent peroxiredoxin</fullName>
        <ecNumber evidence="1">1.11.1.24</ecNumber>
    </recommendedName>
    <alternativeName>
        <fullName evidence="7">Thioredoxin peroxidase</fullName>
    </alternativeName>
</protein>
<dbReference type="FunCoup" id="A0A067MM68">
    <property type="interactions" value="219"/>
</dbReference>
<dbReference type="PANTHER" id="PTHR42801:SF23">
    <property type="entry name" value="PEROXIREDOXIN DOT5"/>
    <property type="match status" value="1"/>
</dbReference>
<keyword evidence="6" id="KW-0676">Redox-active center</keyword>
<sequence length="163" mass="17931">MEEDEIAEEEEKSADEAIKALELGDTLPSLTLLNEKMEEINVGEITGEKGAVLFLVPRANTPGCTTQACNFRDSYAGFEELGYSVFCISTDTPQAQAKWQTKNNLPYSLLSDPKRVLIKALGASSGKTTKRSHFVFEKGTGKLVEQKIGVKPADRFVPRLLFS</sequence>
<dbReference type="EMBL" id="KL198026">
    <property type="protein sequence ID" value="KDQ16818.1"/>
    <property type="molecule type" value="Genomic_DNA"/>
</dbReference>
<comment type="catalytic activity">
    <reaction evidence="9">
        <text>a hydroperoxide + [thioredoxin]-dithiol = an alcohol + [thioredoxin]-disulfide + H2O</text>
        <dbReference type="Rhea" id="RHEA:62620"/>
        <dbReference type="Rhea" id="RHEA-COMP:10698"/>
        <dbReference type="Rhea" id="RHEA-COMP:10700"/>
        <dbReference type="ChEBI" id="CHEBI:15377"/>
        <dbReference type="ChEBI" id="CHEBI:29950"/>
        <dbReference type="ChEBI" id="CHEBI:30879"/>
        <dbReference type="ChEBI" id="CHEBI:35924"/>
        <dbReference type="ChEBI" id="CHEBI:50058"/>
        <dbReference type="EC" id="1.11.1.24"/>
    </reaction>
</comment>
<organism evidence="11 12">
    <name type="scientific">Botryobasidium botryosum (strain FD-172 SS1)</name>
    <dbReference type="NCBI Taxonomy" id="930990"/>
    <lineage>
        <taxon>Eukaryota</taxon>
        <taxon>Fungi</taxon>
        <taxon>Dikarya</taxon>
        <taxon>Basidiomycota</taxon>
        <taxon>Agaricomycotina</taxon>
        <taxon>Agaricomycetes</taxon>
        <taxon>Cantharellales</taxon>
        <taxon>Botryobasidiaceae</taxon>
        <taxon>Botryobasidium</taxon>
    </lineage>
</organism>
<evidence type="ECO:0000256" key="3">
    <source>
        <dbReference type="ARBA" id="ARBA00022862"/>
    </source>
</evidence>
<dbReference type="GO" id="GO:0005737">
    <property type="term" value="C:cytoplasm"/>
    <property type="evidence" value="ECO:0007669"/>
    <property type="project" value="TreeGrafter"/>
</dbReference>
<dbReference type="InterPro" id="IPR050924">
    <property type="entry name" value="Peroxiredoxin_BCP/PrxQ"/>
</dbReference>
<evidence type="ECO:0000313" key="12">
    <source>
        <dbReference type="Proteomes" id="UP000027195"/>
    </source>
</evidence>
<keyword evidence="4" id="KW-0560">Oxidoreductase</keyword>
<dbReference type="GO" id="GO:0008379">
    <property type="term" value="F:thioredoxin peroxidase activity"/>
    <property type="evidence" value="ECO:0007669"/>
    <property type="project" value="TreeGrafter"/>
</dbReference>
<dbReference type="STRING" id="930990.A0A067MM68"/>
<reference evidence="12" key="1">
    <citation type="journal article" date="2014" name="Proc. Natl. Acad. Sci. U.S.A.">
        <title>Extensive sampling of basidiomycete genomes demonstrates inadequacy of the white-rot/brown-rot paradigm for wood decay fungi.</title>
        <authorList>
            <person name="Riley R."/>
            <person name="Salamov A.A."/>
            <person name="Brown D.W."/>
            <person name="Nagy L.G."/>
            <person name="Floudas D."/>
            <person name="Held B.W."/>
            <person name="Levasseur A."/>
            <person name="Lombard V."/>
            <person name="Morin E."/>
            <person name="Otillar R."/>
            <person name="Lindquist E.A."/>
            <person name="Sun H."/>
            <person name="LaButti K.M."/>
            <person name="Schmutz J."/>
            <person name="Jabbour D."/>
            <person name="Luo H."/>
            <person name="Baker S.E."/>
            <person name="Pisabarro A.G."/>
            <person name="Walton J.D."/>
            <person name="Blanchette R.A."/>
            <person name="Henrissat B."/>
            <person name="Martin F."/>
            <person name="Cullen D."/>
            <person name="Hibbett D.S."/>
            <person name="Grigoriev I.V."/>
        </authorList>
    </citation>
    <scope>NUCLEOTIDE SEQUENCE [LARGE SCALE GENOMIC DNA]</scope>
    <source>
        <strain evidence="12">FD-172 SS1</strain>
    </source>
</reference>
<dbReference type="HOGENOM" id="CLU_042529_14_1_1"/>
<dbReference type="EC" id="1.11.1.24" evidence="1"/>
<evidence type="ECO:0000256" key="2">
    <source>
        <dbReference type="ARBA" id="ARBA00022559"/>
    </source>
</evidence>
<dbReference type="InterPro" id="IPR000866">
    <property type="entry name" value="AhpC/TSA"/>
</dbReference>
<evidence type="ECO:0000256" key="6">
    <source>
        <dbReference type="ARBA" id="ARBA00023284"/>
    </source>
</evidence>
<dbReference type="InterPro" id="IPR013766">
    <property type="entry name" value="Thioredoxin_domain"/>
</dbReference>
<keyword evidence="3" id="KW-0049">Antioxidant</keyword>
<keyword evidence="12" id="KW-1185">Reference proteome</keyword>
<gene>
    <name evidence="11" type="ORF">BOTBODRAFT_106548</name>
</gene>
<keyword evidence="2" id="KW-0575">Peroxidase</keyword>
<accession>A0A067MM68</accession>
<dbReference type="AlphaFoldDB" id="A0A067MM68"/>
<dbReference type="Proteomes" id="UP000027195">
    <property type="component" value="Unassembled WGS sequence"/>
</dbReference>
<dbReference type="Pfam" id="PF00578">
    <property type="entry name" value="AhpC-TSA"/>
    <property type="match status" value="1"/>
</dbReference>
<dbReference type="PROSITE" id="PS51352">
    <property type="entry name" value="THIOREDOXIN_2"/>
    <property type="match status" value="1"/>
</dbReference>
<keyword evidence="5" id="KW-1015">Disulfide bond</keyword>
<evidence type="ECO:0000256" key="4">
    <source>
        <dbReference type="ARBA" id="ARBA00023002"/>
    </source>
</evidence>
<name>A0A067MM68_BOTB1</name>
<dbReference type="GO" id="GO:0034599">
    <property type="term" value="P:cellular response to oxidative stress"/>
    <property type="evidence" value="ECO:0007669"/>
    <property type="project" value="TreeGrafter"/>
</dbReference>
<evidence type="ECO:0000256" key="1">
    <source>
        <dbReference type="ARBA" id="ARBA00013017"/>
    </source>
</evidence>
<dbReference type="InParanoid" id="A0A067MM68"/>
<evidence type="ECO:0000256" key="7">
    <source>
        <dbReference type="ARBA" id="ARBA00032824"/>
    </source>
</evidence>
<dbReference type="GO" id="GO:0045454">
    <property type="term" value="P:cell redox homeostasis"/>
    <property type="evidence" value="ECO:0007669"/>
    <property type="project" value="TreeGrafter"/>
</dbReference>
<comment type="similarity">
    <text evidence="8">Belongs to the peroxiredoxin family. BCP/PrxQ subfamily.</text>
</comment>
<dbReference type="PANTHER" id="PTHR42801">
    <property type="entry name" value="THIOREDOXIN-DEPENDENT PEROXIDE REDUCTASE"/>
    <property type="match status" value="1"/>
</dbReference>
<evidence type="ECO:0000256" key="9">
    <source>
        <dbReference type="ARBA" id="ARBA00049091"/>
    </source>
</evidence>
<proteinExistence type="inferred from homology"/>
<dbReference type="CDD" id="cd03017">
    <property type="entry name" value="PRX_BCP"/>
    <property type="match status" value="1"/>
</dbReference>
<evidence type="ECO:0000313" key="11">
    <source>
        <dbReference type="EMBL" id="KDQ16818.1"/>
    </source>
</evidence>
<dbReference type="InterPro" id="IPR036249">
    <property type="entry name" value="Thioredoxin-like_sf"/>
</dbReference>
<evidence type="ECO:0000256" key="5">
    <source>
        <dbReference type="ARBA" id="ARBA00023157"/>
    </source>
</evidence>
<dbReference type="OrthoDB" id="338622at2759"/>